<reference evidence="2 3" key="1">
    <citation type="journal article" date="2007" name="Science">
        <title>The Chlamydomonas genome reveals the evolution of key animal and plant functions.</title>
        <authorList>
            <person name="Merchant S.S."/>
            <person name="Prochnik S.E."/>
            <person name="Vallon O."/>
            <person name="Harris E.H."/>
            <person name="Karpowicz S.J."/>
            <person name="Witman G.B."/>
            <person name="Terry A."/>
            <person name="Salamov A."/>
            <person name="Fritz-Laylin L.K."/>
            <person name="Marechal-Drouard L."/>
            <person name="Marshall W.F."/>
            <person name="Qu L.H."/>
            <person name="Nelson D.R."/>
            <person name="Sanderfoot A.A."/>
            <person name="Spalding M.H."/>
            <person name="Kapitonov V.V."/>
            <person name="Ren Q."/>
            <person name="Ferris P."/>
            <person name="Lindquist E."/>
            <person name="Shapiro H."/>
            <person name="Lucas S.M."/>
            <person name="Grimwood J."/>
            <person name="Schmutz J."/>
            <person name="Cardol P."/>
            <person name="Cerutti H."/>
            <person name="Chanfreau G."/>
            <person name="Chen C.L."/>
            <person name="Cognat V."/>
            <person name="Croft M.T."/>
            <person name="Dent R."/>
            <person name="Dutcher S."/>
            <person name="Fernandez E."/>
            <person name="Fukuzawa H."/>
            <person name="Gonzalez-Ballester D."/>
            <person name="Gonzalez-Halphen D."/>
            <person name="Hallmann A."/>
            <person name="Hanikenne M."/>
            <person name="Hippler M."/>
            <person name="Inwood W."/>
            <person name="Jabbari K."/>
            <person name="Kalanon M."/>
            <person name="Kuras R."/>
            <person name="Lefebvre P.A."/>
            <person name="Lemaire S.D."/>
            <person name="Lobanov A.V."/>
            <person name="Lohr M."/>
            <person name="Manuell A."/>
            <person name="Meier I."/>
            <person name="Mets L."/>
            <person name="Mittag M."/>
            <person name="Mittelmeier T."/>
            <person name="Moroney J.V."/>
            <person name="Moseley J."/>
            <person name="Napoli C."/>
            <person name="Nedelcu A.M."/>
            <person name="Niyogi K."/>
            <person name="Novoselov S.V."/>
            <person name="Paulsen I.T."/>
            <person name="Pazour G."/>
            <person name="Purton S."/>
            <person name="Ral J.P."/>
            <person name="Riano-Pachon D.M."/>
            <person name="Riekhof W."/>
            <person name="Rymarquis L."/>
            <person name="Schroda M."/>
            <person name="Stern D."/>
            <person name="Umen J."/>
            <person name="Willows R."/>
            <person name="Wilson N."/>
            <person name="Zimmer S.L."/>
            <person name="Allmer J."/>
            <person name="Balk J."/>
            <person name="Bisova K."/>
            <person name="Chen C.J."/>
            <person name="Elias M."/>
            <person name="Gendler K."/>
            <person name="Hauser C."/>
            <person name="Lamb M.R."/>
            <person name="Ledford H."/>
            <person name="Long J.C."/>
            <person name="Minagawa J."/>
            <person name="Page M.D."/>
            <person name="Pan J."/>
            <person name="Pootakham W."/>
            <person name="Roje S."/>
            <person name="Rose A."/>
            <person name="Stahlberg E."/>
            <person name="Terauchi A.M."/>
            <person name="Yang P."/>
            <person name="Ball S."/>
            <person name="Bowler C."/>
            <person name="Dieckmann C.L."/>
            <person name="Gladyshev V.N."/>
            <person name="Green P."/>
            <person name="Jorgensen R."/>
            <person name="Mayfield S."/>
            <person name="Mueller-Roeber B."/>
            <person name="Rajamani S."/>
            <person name="Sayre R.T."/>
            <person name="Brokstein P."/>
            <person name="Dubchak I."/>
            <person name="Goodstein D."/>
            <person name="Hornick L."/>
            <person name="Huang Y.W."/>
            <person name="Jhaveri J."/>
            <person name="Luo Y."/>
            <person name="Martinez D."/>
            <person name="Ngau W.C."/>
            <person name="Otillar B."/>
            <person name="Poliakov A."/>
            <person name="Porter A."/>
            <person name="Szajkowski L."/>
            <person name="Werner G."/>
            <person name="Zhou K."/>
            <person name="Grigoriev I.V."/>
            <person name="Rokhsar D.S."/>
            <person name="Grossman A.R."/>
        </authorList>
    </citation>
    <scope>NUCLEOTIDE SEQUENCE [LARGE SCALE GENOMIC DNA]</scope>
    <source>
        <strain evidence="3">CC-503</strain>
    </source>
</reference>
<dbReference type="GeneID" id="5729241"/>
<dbReference type="Gramene" id="PNW84350">
    <property type="protein sequence ID" value="PNW84350"/>
    <property type="gene ID" value="CHLRE_04g231418v5"/>
</dbReference>
<dbReference type="RefSeq" id="XP_001703702.1">
    <property type="nucleotide sequence ID" value="XM_001703650.2"/>
</dbReference>
<dbReference type="InterPro" id="IPR011009">
    <property type="entry name" value="Kinase-like_dom_sf"/>
</dbReference>
<dbReference type="SUPFAM" id="SSF56112">
    <property type="entry name" value="Protein kinase-like (PK-like)"/>
    <property type="match status" value="1"/>
</dbReference>
<dbReference type="InParanoid" id="A8JIB5"/>
<evidence type="ECO:0000313" key="2">
    <source>
        <dbReference type="EMBL" id="PNW84350.1"/>
    </source>
</evidence>
<organism evidence="2 3">
    <name type="scientific">Chlamydomonas reinhardtii</name>
    <name type="common">Chlamydomonas smithii</name>
    <dbReference type="NCBI Taxonomy" id="3055"/>
    <lineage>
        <taxon>Eukaryota</taxon>
        <taxon>Viridiplantae</taxon>
        <taxon>Chlorophyta</taxon>
        <taxon>core chlorophytes</taxon>
        <taxon>Chlorophyceae</taxon>
        <taxon>CS clade</taxon>
        <taxon>Chlamydomonadales</taxon>
        <taxon>Chlamydomonadaceae</taxon>
        <taxon>Chlamydomonas</taxon>
    </lineage>
</organism>
<feature type="compositionally biased region" description="Low complexity" evidence="1">
    <location>
        <begin position="388"/>
        <end position="400"/>
    </location>
</feature>
<accession>A8JIB5</accession>
<feature type="region of interest" description="Disordered" evidence="1">
    <location>
        <begin position="386"/>
        <end position="421"/>
    </location>
</feature>
<proteinExistence type="predicted"/>
<evidence type="ECO:0008006" key="4">
    <source>
        <dbReference type="Google" id="ProtNLM"/>
    </source>
</evidence>
<dbReference type="PaxDb" id="3055-EDO96393"/>
<feature type="compositionally biased region" description="Low complexity" evidence="1">
    <location>
        <begin position="624"/>
        <end position="636"/>
    </location>
</feature>
<dbReference type="AlphaFoldDB" id="A8JIB5"/>
<dbReference type="EMBL" id="CM008965">
    <property type="protein sequence ID" value="PNW84350.1"/>
    <property type="molecule type" value="Genomic_DNA"/>
</dbReference>
<feature type="compositionally biased region" description="Basic and acidic residues" evidence="1">
    <location>
        <begin position="401"/>
        <end position="421"/>
    </location>
</feature>
<dbReference type="OrthoDB" id="541581at2759"/>
<name>A8JIB5_CHLRE</name>
<dbReference type="Gene3D" id="1.20.5.1070">
    <property type="entry name" value="Head and neck region of the ectodomain of NDV fusion glycoprotein"/>
    <property type="match status" value="1"/>
</dbReference>
<gene>
    <name evidence="2" type="ORF">CHLRE_04g231418v5</name>
</gene>
<dbReference type="eggNOG" id="ENOG502S638">
    <property type="taxonomic scope" value="Eukaryota"/>
</dbReference>
<dbReference type="HOGENOM" id="CLU_394001_0_0_1"/>
<keyword evidence="3" id="KW-1185">Reference proteome</keyword>
<dbReference type="Proteomes" id="UP000006906">
    <property type="component" value="Chromosome 4"/>
</dbReference>
<evidence type="ECO:0000256" key="1">
    <source>
        <dbReference type="SAM" id="MobiDB-lite"/>
    </source>
</evidence>
<evidence type="ECO:0000313" key="3">
    <source>
        <dbReference type="Proteomes" id="UP000006906"/>
    </source>
</evidence>
<feature type="region of interest" description="Disordered" evidence="1">
    <location>
        <begin position="624"/>
        <end position="650"/>
    </location>
</feature>
<dbReference type="KEGG" id="cre:CHLRE_04g231418v5"/>
<sequence length="700" mass="77040">MANKRREGQLSRSLAAVAREIKEVSAAVKDVEGQIIAVEDKISEVDSKLDSIDVELQRPKLGKDAKLRLLTKEEDLRRDKEWLRTKEELLWREEELLRTKEEQLRMELLLLKKEQDLRAEARATVSSSVSYLQRVLLMEAPSKTNMKREQLDKAGGPLINNWRPTQEAAGGLLPALAHLTFGEVAELLASDAAVDQDAVNVAGQLCCICAEIYDNETAQAQLTKHVRGLLLPYLTGPEVVQITSGFAGKDVSPDWALGDRANDPQNLFLIGEFRPGIGGSGDLHFQGANYHLHFWRRRTASNIFKDTRCPAFFLEVVGPHVRLSAVAWLDRVTIFPLTPLLNLLPAHPVTKSLLMPVARMLAALRVGLRKLAQAHAAMPVHTADEPDQVAQAGPGQAGAQETREAEADAAEPRAEDAVAKAEDVQRSACTDVFKLPWPIAMDARYDAETARLLANHTYYVDLAGIDESVVVKLCESYGLEAHQEWADLGLAPKILRSTTLPGGWLLVEMEWLPAPEWRPLSGLSEKELRKAERAVQQALERAHIATNMVHGDARPPNCLVRRGKGAGSWEVRFVDFEWAGPEGEATYPVCLNTDIPWPEGVRYGKPLQQEHDIQLLAATLAARRATAAPSTTTRATAGRRRGTRGPGAAQSLHTAANYRSAVPPGAAAVSAGHRIVRVSWRQRGAISWTRTAAPGRPLVW</sequence>
<protein>
    <recommendedName>
        <fullName evidence="4">Protein kinase domain-containing protein</fullName>
    </recommendedName>
</protein>